<dbReference type="OrthoDB" id="448051at2759"/>
<reference evidence="5 6" key="1">
    <citation type="journal article" date="2009" name="Nature">
        <title>Evolution of pathogenicity and sexual reproduction in eight Candida genomes.</title>
        <authorList>
            <person name="Butler G."/>
            <person name="Rasmussen M.D."/>
            <person name="Lin M.F."/>
            <person name="Santos M.A."/>
            <person name="Sakthikumar S."/>
            <person name="Munro C.A."/>
            <person name="Rheinbay E."/>
            <person name="Grabherr M."/>
            <person name="Forche A."/>
            <person name="Reedy J.L."/>
            <person name="Agrafioti I."/>
            <person name="Arnaud M.B."/>
            <person name="Bates S."/>
            <person name="Brown A.J."/>
            <person name="Brunke S."/>
            <person name="Costanzo M.C."/>
            <person name="Fitzpatrick D.A."/>
            <person name="de Groot P.W."/>
            <person name="Harris D."/>
            <person name="Hoyer L.L."/>
            <person name="Hube B."/>
            <person name="Klis F.M."/>
            <person name="Kodira C."/>
            <person name="Lennard N."/>
            <person name="Logue M.E."/>
            <person name="Martin R."/>
            <person name="Neiman A.M."/>
            <person name="Nikolaou E."/>
            <person name="Quail M.A."/>
            <person name="Quinn J."/>
            <person name="Santos M.C."/>
            <person name="Schmitzberger F.F."/>
            <person name="Sherlock G."/>
            <person name="Shah P."/>
            <person name="Silverstein K.A."/>
            <person name="Skrzypek M.S."/>
            <person name="Soll D."/>
            <person name="Staggs R."/>
            <person name="Stansfield I."/>
            <person name="Stumpf M.P."/>
            <person name="Sudbery P.E."/>
            <person name="Srikantha T."/>
            <person name="Zeng Q."/>
            <person name="Berman J."/>
            <person name="Berriman M."/>
            <person name="Heitman J."/>
            <person name="Gow N.A."/>
            <person name="Lorenz M.C."/>
            <person name="Birren B.W."/>
            <person name="Kellis M."/>
            <person name="Cuomo C.A."/>
        </authorList>
    </citation>
    <scope>NUCLEOTIDE SEQUENCE [LARGE SCALE GENOMIC DNA]</scope>
    <source>
        <strain evidence="6">ATCC 6260 / CBS 566 / DSM 6381 / JCM 1539 / NBRC 10279 / NRRL Y-324</strain>
    </source>
</reference>
<evidence type="ECO:0000313" key="5">
    <source>
        <dbReference type="EMBL" id="EDK35949.2"/>
    </source>
</evidence>
<dbReference type="KEGG" id="pgu:PGUG_00047"/>
<evidence type="ECO:0000256" key="2">
    <source>
        <dbReference type="ARBA" id="ARBA00008300"/>
    </source>
</evidence>
<gene>
    <name evidence="5" type="ORF">PGUG_00047</name>
</gene>
<dbReference type="OMA" id="LIGYYHT"/>
<organism evidence="5 6">
    <name type="scientific">Meyerozyma guilliermondii (strain ATCC 6260 / CBS 566 / DSM 6381 / JCM 1539 / NBRC 10279 / NRRL Y-324)</name>
    <name type="common">Yeast</name>
    <name type="synonym">Candida guilliermondii</name>
    <dbReference type="NCBI Taxonomy" id="294746"/>
    <lineage>
        <taxon>Eukaryota</taxon>
        <taxon>Fungi</taxon>
        <taxon>Dikarya</taxon>
        <taxon>Ascomycota</taxon>
        <taxon>Saccharomycotina</taxon>
        <taxon>Pichiomycetes</taxon>
        <taxon>Debaryomycetaceae</taxon>
        <taxon>Meyerozyma</taxon>
    </lineage>
</organism>
<dbReference type="Pfam" id="PF10230">
    <property type="entry name" value="LIDHydrolase"/>
    <property type="match status" value="1"/>
</dbReference>
<dbReference type="FunCoup" id="A5D9U2">
    <property type="interactions" value="94"/>
</dbReference>
<evidence type="ECO:0008006" key="7">
    <source>
        <dbReference type="Google" id="ProtNLM"/>
    </source>
</evidence>
<dbReference type="VEuPathDB" id="FungiDB:PGUG_00047"/>
<dbReference type="PANTHER" id="PTHR13390">
    <property type="entry name" value="LIPASE"/>
    <property type="match status" value="1"/>
</dbReference>
<dbReference type="GO" id="GO:0005811">
    <property type="term" value="C:lipid droplet"/>
    <property type="evidence" value="ECO:0007669"/>
    <property type="project" value="UniProtKB-SubCell"/>
</dbReference>
<dbReference type="GO" id="GO:0016298">
    <property type="term" value="F:lipase activity"/>
    <property type="evidence" value="ECO:0007669"/>
    <property type="project" value="InterPro"/>
</dbReference>
<dbReference type="Gene3D" id="3.40.50.1820">
    <property type="entry name" value="alpha/beta hydrolase"/>
    <property type="match status" value="1"/>
</dbReference>
<name>A5D9U2_PICGU</name>
<dbReference type="InterPro" id="IPR029058">
    <property type="entry name" value="AB_hydrolase_fold"/>
</dbReference>
<dbReference type="HOGENOM" id="CLU_018394_1_1_1"/>
<dbReference type="SUPFAM" id="SSF53474">
    <property type="entry name" value="alpha/beta-Hydrolases"/>
    <property type="match status" value="1"/>
</dbReference>
<comment type="similarity">
    <text evidence="2">Belongs to the AB hydrolase superfamily. LDAH family.</text>
</comment>
<dbReference type="Proteomes" id="UP000001997">
    <property type="component" value="Unassembled WGS sequence"/>
</dbReference>
<comment type="subcellular location">
    <subcellularLocation>
        <location evidence="1">Lipid droplet</location>
    </subcellularLocation>
</comment>
<evidence type="ECO:0000256" key="1">
    <source>
        <dbReference type="ARBA" id="ARBA00004502"/>
    </source>
</evidence>
<evidence type="ECO:0000256" key="3">
    <source>
        <dbReference type="ARBA" id="ARBA00022677"/>
    </source>
</evidence>
<dbReference type="GeneID" id="5128776"/>
<dbReference type="ESTHER" id="picgu-a5d9u2">
    <property type="family name" value="LIDHydrolase"/>
</dbReference>
<dbReference type="RefSeq" id="XP_001486670.2">
    <property type="nucleotide sequence ID" value="XM_001486620.1"/>
</dbReference>
<dbReference type="EMBL" id="CH408155">
    <property type="protein sequence ID" value="EDK35949.2"/>
    <property type="molecule type" value="Genomic_DNA"/>
</dbReference>
<accession>A5D9U2</accession>
<dbReference type="AlphaFoldDB" id="A5D9U2"/>
<protein>
    <recommendedName>
        <fullName evidence="7">AB hydrolase-1 domain-containing protein</fullName>
    </recommendedName>
</protein>
<proteinExistence type="inferred from homology"/>
<keyword evidence="6" id="KW-1185">Reference proteome</keyword>
<keyword evidence="3" id="KW-0551">Lipid droplet</keyword>
<evidence type="ECO:0000256" key="4">
    <source>
        <dbReference type="ARBA" id="ARBA00022801"/>
    </source>
</evidence>
<dbReference type="eggNOG" id="KOG3975">
    <property type="taxonomic scope" value="Eukaryota"/>
</dbReference>
<sequence>MDSLSTYQGLPHTTVLHRPALKDQEGVLILIPGNPGLVEFYITYLDEIQKHRPELEIYAVSHAGFSTTEPLDSTVEYYPLSYQIQHKCDFITQIAEKSNHEKVPIYLLAHSMGAYVLQNVAKRLSDNPKIDFRFAGLICPTIMDIASSGSGELVTRIRAKVPVVQPVVAVASFLRSVLPTSLARGLVQATVKKGKSEEGYRYAIEACWKLFSSPRLIKQALEMAMEEMDQIKHDRPLQDWFFNTFSKKCSIWGFFAATDHWVADSTRASILEYSQKNVRFQVETLPDISHSFCVDQSVEFAAVTLEAMASK</sequence>
<dbReference type="InterPro" id="IPR019363">
    <property type="entry name" value="LDAH"/>
</dbReference>
<dbReference type="InParanoid" id="A5D9U2"/>
<evidence type="ECO:0000313" key="6">
    <source>
        <dbReference type="Proteomes" id="UP000001997"/>
    </source>
</evidence>
<dbReference type="GO" id="GO:0019915">
    <property type="term" value="P:lipid storage"/>
    <property type="evidence" value="ECO:0007669"/>
    <property type="project" value="InterPro"/>
</dbReference>
<keyword evidence="4" id="KW-0378">Hydrolase</keyword>
<dbReference type="PANTHER" id="PTHR13390:SF0">
    <property type="entry name" value="LIPID DROPLET-ASSOCIATED HYDROLASE"/>
    <property type="match status" value="1"/>
</dbReference>